<dbReference type="Proteomes" id="UP001469553">
    <property type="component" value="Unassembled WGS sequence"/>
</dbReference>
<accession>A0ABV0Z553</accession>
<organism evidence="1 2">
    <name type="scientific">Ameca splendens</name>
    <dbReference type="NCBI Taxonomy" id="208324"/>
    <lineage>
        <taxon>Eukaryota</taxon>
        <taxon>Metazoa</taxon>
        <taxon>Chordata</taxon>
        <taxon>Craniata</taxon>
        <taxon>Vertebrata</taxon>
        <taxon>Euteleostomi</taxon>
        <taxon>Actinopterygii</taxon>
        <taxon>Neopterygii</taxon>
        <taxon>Teleostei</taxon>
        <taxon>Neoteleostei</taxon>
        <taxon>Acanthomorphata</taxon>
        <taxon>Ovalentaria</taxon>
        <taxon>Atherinomorphae</taxon>
        <taxon>Cyprinodontiformes</taxon>
        <taxon>Goodeidae</taxon>
        <taxon>Ameca</taxon>
    </lineage>
</organism>
<comment type="caution">
    <text evidence="1">The sequence shown here is derived from an EMBL/GenBank/DDBJ whole genome shotgun (WGS) entry which is preliminary data.</text>
</comment>
<dbReference type="EMBL" id="JAHRIP010051554">
    <property type="protein sequence ID" value="MEQ2301196.1"/>
    <property type="molecule type" value="Genomic_DNA"/>
</dbReference>
<proteinExistence type="predicted"/>
<sequence>VEVLGIGGIVLQDFYWRENRKRMVVLSKRGAEYGGNSKRISGKLLPQQATPSKKVFRNNPCTQDLSLLKSISSPGVLRGKRWSW</sequence>
<evidence type="ECO:0000313" key="2">
    <source>
        <dbReference type="Proteomes" id="UP001469553"/>
    </source>
</evidence>
<evidence type="ECO:0000313" key="1">
    <source>
        <dbReference type="EMBL" id="MEQ2301196.1"/>
    </source>
</evidence>
<reference evidence="1 2" key="1">
    <citation type="submission" date="2021-06" db="EMBL/GenBank/DDBJ databases">
        <authorList>
            <person name="Palmer J.M."/>
        </authorList>
    </citation>
    <scope>NUCLEOTIDE SEQUENCE [LARGE SCALE GENOMIC DNA]</scope>
    <source>
        <strain evidence="1 2">AS_MEX2019</strain>
        <tissue evidence="1">Muscle</tissue>
    </source>
</reference>
<name>A0ABV0Z553_9TELE</name>
<protein>
    <submittedName>
        <fullName evidence="1">Uncharacterized protein</fullName>
    </submittedName>
</protein>
<feature type="non-terminal residue" evidence="1">
    <location>
        <position position="1"/>
    </location>
</feature>
<gene>
    <name evidence="1" type="ORF">AMECASPLE_033421</name>
</gene>
<keyword evidence="2" id="KW-1185">Reference proteome</keyword>